<dbReference type="AlphaFoldDB" id="A0A292ZN81"/>
<name>A0A292ZN81_SPHSA</name>
<gene>
    <name evidence="1" type="ORF">SFOMI_4966</name>
</gene>
<accession>A0A292ZN81</accession>
<evidence type="ECO:0000313" key="2">
    <source>
        <dbReference type="Proteomes" id="UP000221538"/>
    </source>
</evidence>
<reference evidence="1 2" key="1">
    <citation type="journal article" date="2013" name="Biodegradation">
        <title>Occurrence of 4-tert-butylphenol (4-t-BP) biodegradation in an aquatic sample caused by the presence of Spirodela polyrrhiza and isolation of a 4-t-BP-utilizing bacterium.</title>
        <authorList>
            <person name="Ogata Y."/>
            <person name="Toyama T."/>
            <person name="Yu N."/>
            <person name="Wang X."/>
            <person name="Sei K."/>
            <person name="Ike M."/>
        </authorList>
    </citation>
    <scope>NUCLEOTIDE SEQUENCE [LARGE SCALE GENOMIC DNA]</scope>
    <source>
        <strain evidence="1 2">OMI</strain>
    </source>
</reference>
<protein>
    <submittedName>
        <fullName evidence="1">Uncharacterized protein</fullName>
    </submittedName>
</protein>
<proteinExistence type="predicted"/>
<comment type="caution">
    <text evidence="1">The sequence shown here is derived from an EMBL/GenBank/DDBJ whole genome shotgun (WGS) entry which is preliminary data.</text>
</comment>
<reference evidence="1 2" key="2">
    <citation type="journal article" date="2013" name="Environ. Sci. Technol.">
        <title>The 4-tert-butylphenol-utilizing bacterium Sphingobium fuliginis OMI can degrade bisphenols via phenolic ring hydroxylation and meta-cleavage pathway.</title>
        <authorList>
            <person name="Ogata Y."/>
            <person name="Goda S."/>
            <person name="Toyama T."/>
            <person name="Sei K."/>
            <person name="Ike M."/>
        </authorList>
    </citation>
    <scope>NUCLEOTIDE SEQUENCE [LARGE SCALE GENOMIC DNA]</scope>
    <source>
        <strain evidence="1 2">OMI</strain>
    </source>
</reference>
<sequence length="44" mass="4713">MHYIGLGAVRPPFAAPGRCVRYQTARAGLLERSFLPVVKAGDLG</sequence>
<dbReference type="Proteomes" id="UP000221538">
    <property type="component" value="Unassembled WGS sequence"/>
</dbReference>
<dbReference type="EMBL" id="BEWI01000032">
    <property type="protein sequence ID" value="GAY24386.1"/>
    <property type="molecule type" value="Genomic_DNA"/>
</dbReference>
<evidence type="ECO:0000313" key="1">
    <source>
        <dbReference type="EMBL" id="GAY24386.1"/>
    </source>
</evidence>
<organism evidence="1 2">
    <name type="scientific">Sphingobium fuliginis (strain ATCC 27551)</name>
    <dbReference type="NCBI Taxonomy" id="336203"/>
    <lineage>
        <taxon>Bacteria</taxon>
        <taxon>Pseudomonadati</taxon>
        <taxon>Pseudomonadota</taxon>
        <taxon>Alphaproteobacteria</taxon>
        <taxon>Sphingomonadales</taxon>
        <taxon>Sphingomonadaceae</taxon>
        <taxon>Sphingobium</taxon>
    </lineage>
</organism>